<protein>
    <recommendedName>
        <fullName evidence="4">Nucleotidyltransferase family protein</fullName>
    </recommendedName>
</protein>
<evidence type="ECO:0008006" key="4">
    <source>
        <dbReference type="Google" id="ProtNLM"/>
    </source>
</evidence>
<dbReference type="EMBL" id="JAGVWE010000002">
    <property type="protein sequence ID" value="MBS3062280.1"/>
    <property type="molecule type" value="Genomic_DNA"/>
</dbReference>
<dbReference type="EMBL" id="DUGH01000163">
    <property type="protein sequence ID" value="HIH17085.1"/>
    <property type="molecule type" value="Genomic_DNA"/>
</dbReference>
<dbReference type="AlphaFoldDB" id="A0A7J4JLA7"/>
<dbReference type="Proteomes" id="UP000564964">
    <property type="component" value="Unassembled WGS sequence"/>
</dbReference>
<dbReference type="Proteomes" id="UP000678237">
    <property type="component" value="Unassembled WGS sequence"/>
</dbReference>
<proteinExistence type="predicted"/>
<evidence type="ECO:0000313" key="1">
    <source>
        <dbReference type="EMBL" id="HIH17085.1"/>
    </source>
</evidence>
<accession>A0A7J4JLA7</accession>
<evidence type="ECO:0000313" key="3">
    <source>
        <dbReference type="Proteomes" id="UP000564964"/>
    </source>
</evidence>
<evidence type="ECO:0000313" key="2">
    <source>
        <dbReference type="EMBL" id="MBS3062280.1"/>
    </source>
</evidence>
<organism evidence="1 3">
    <name type="scientific">Candidatus Iainarchaeum sp</name>
    <dbReference type="NCBI Taxonomy" id="3101447"/>
    <lineage>
        <taxon>Archaea</taxon>
        <taxon>Candidatus Iainarchaeota</taxon>
        <taxon>Candidatus Iainarchaeia</taxon>
        <taxon>Candidatus Iainarchaeales</taxon>
        <taxon>Candidatus Iainarchaeaceae</taxon>
        <taxon>Candidatus Iainarchaeum</taxon>
    </lineage>
</organism>
<reference evidence="2" key="3">
    <citation type="submission" date="2021-05" db="EMBL/GenBank/DDBJ databases">
        <title>Protein family content uncovers lineage relationships and bacterial pathway maintenance mechanisms in DPANN archaea.</title>
        <authorList>
            <person name="Castelle C.J."/>
            <person name="Meheust R."/>
            <person name="Jaffe A.L."/>
            <person name="Seitz K."/>
            <person name="Gong X."/>
            <person name="Baker B.J."/>
            <person name="Banfield J.F."/>
        </authorList>
    </citation>
    <scope>NUCLEOTIDE SEQUENCE</scope>
    <source>
        <strain evidence="2">RIFCSPLOWO2_01_FULL_58_19</strain>
    </source>
</reference>
<comment type="caution">
    <text evidence="1">The sequence shown here is derived from an EMBL/GenBank/DDBJ whole genome shotgun (WGS) entry which is preliminary data.</text>
</comment>
<name>A0A7J4JLA7_9ARCH</name>
<sequence length="265" mass="30738">MPETSYAGDYRPEVTDLSREELRNFLDWCAKLLGYEPTIIGGWAVYAHVPGHLGSRDIDVVFPTNRAIDEVMDRYYAYNGFKCEGDLEKTFHKEAMVDGKTEKIIYDATSYERRNRLKEKDSIEIPWNLIETHKERKDLAGLSLWTPSLELLLLYKVKAYRDRSHELLHKGLLITPGDRNRLNSKIWKDAEDIKALDGLGKTGKKELNQLLRQTGFKEYYKETMREIRRVSQDCTKCGKTIRAGNPSQLKINVALHLKKHEIDGY</sequence>
<reference evidence="3" key="1">
    <citation type="journal article" date="2020" name="bioRxiv">
        <title>A rank-normalized archaeal taxonomy based on genome phylogeny resolves widespread incomplete and uneven classifications.</title>
        <authorList>
            <person name="Rinke C."/>
            <person name="Chuvochina M."/>
            <person name="Mussig A.J."/>
            <person name="Chaumeil P.-A."/>
            <person name="Waite D.W."/>
            <person name="Whitman W.B."/>
            <person name="Parks D.H."/>
            <person name="Hugenholtz P."/>
        </authorList>
    </citation>
    <scope>NUCLEOTIDE SEQUENCE [LARGE SCALE GENOMIC DNA]</scope>
</reference>
<gene>
    <name evidence="1" type="ORF">HA252_06800</name>
    <name evidence="2" type="ORF">J4203_00260</name>
</gene>
<reference evidence="2" key="2">
    <citation type="submission" date="2021-03" db="EMBL/GenBank/DDBJ databases">
        <authorList>
            <person name="Jaffe A."/>
        </authorList>
    </citation>
    <scope>NUCLEOTIDE SEQUENCE</scope>
    <source>
        <strain evidence="2">RIFCSPLOWO2_01_FULL_58_19</strain>
    </source>
</reference>